<dbReference type="PATRIC" id="fig|1423775.4.peg.2063"/>
<accession>A0A0R1KI74</accession>
<name>A0A0R1KI74_9LACO</name>
<dbReference type="Proteomes" id="UP000051248">
    <property type="component" value="Unassembled WGS sequence"/>
</dbReference>
<dbReference type="Pfam" id="PF00455">
    <property type="entry name" value="DeoRC"/>
    <property type="match status" value="1"/>
</dbReference>
<feature type="domain" description="DeoR-like transcriptional repressor C-terminal sensor" evidence="1">
    <location>
        <begin position="17"/>
        <end position="171"/>
    </location>
</feature>
<sequence>MISLHEEPALSQKASIHLDEKKAIGRVAASQVRNQEVIFLDSGSTIQFMIPYLIEHKNLLVITNSVDNASMLADYDIETFLPGGKLKSSTKALVGSTMVQTLETYHFDKCFLGTNGFSIESGYTTPDPEESSIKQLAIKQSNQTFILSDSSKYCQVSFSKFADLKDATLITNELPVKESVLLNKETKVMEVN</sequence>
<reference evidence="2 3" key="1">
    <citation type="journal article" date="2015" name="Genome Announc.">
        <title>Expanding the biotechnology potential of lactobacilli through comparative genomics of 213 strains and associated genera.</title>
        <authorList>
            <person name="Sun Z."/>
            <person name="Harris H.M."/>
            <person name="McCann A."/>
            <person name="Guo C."/>
            <person name="Argimon S."/>
            <person name="Zhang W."/>
            <person name="Yang X."/>
            <person name="Jeffery I.B."/>
            <person name="Cooney J.C."/>
            <person name="Kagawa T.F."/>
            <person name="Liu W."/>
            <person name="Song Y."/>
            <person name="Salvetti E."/>
            <person name="Wrobel A."/>
            <person name="Rasinkangas P."/>
            <person name="Parkhill J."/>
            <person name="Rea M.C."/>
            <person name="O'Sullivan O."/>
            <person name="Ritari J."/>
            <person name="Douillard F.P."/>
            <person name="Paul Ross R."/>
            <person name="Yang R."/>
            <person name="Briner A.E."/>
            <person name="Felis G.E."/>
            <person name="de Vos W.M."/>
            <person name="Barrangou R."/>
            <person name="Klaenhammer T.R."/>
            <person name="Caufield P.W."/>
            <person name="Cui Y."/>
            <person name="Zhang H."/>
            <person name="O'Toole P.W."/>
        </authorList>
    </citation>
    <scope>NUCLEOTIDE SEQUENCE [LARGE SCALE GENOMIC DNA]</scope>
    <source>
        <strain evidence="2 3">DSM 19682</strain>
    </source>
</reference>
<dbReference type="InterPro" id="IPR037171">
    <property type="entry name" value="NagB/RpiA_transferase-like"/>
</dbReference>
<organism evidence="2 3">
    <name type="scientific">Companilactobacillus nodensis DSM 19682 = JCM 14932 = NBRC 107160</name>
    <dbReference type="NCBI Taxonomy" id="1423775"/>
    <lineage>
        <taxon>Bacteria</taxon>
        <taxon>Bacillati</taxon>
        <taxon>Bacillota</taxon>
        <taxon>Bacilli</taxon>
        <taxon>Lactobacillales</taxon>
        <taxon>Lactobacillaceae</taxon>
        <taxon>Companilactobacillus</taxon>
    </lineage>
</organism>
<comment type="caution">
    <text evidence="2">The sequence shown here is derived from an EMBL/GenBank/DDBJ whole genome shotgun (WGS) entry which is preliminary data.</text>
</comment>
<protein>
    <submittedName>
        <fullName evidence="2">DeoR family transcriptional regulator</fullName>
    </submittedName>
</protein>
<dbReference type="Gene3D" id="3.40.50.1360">
    <property type="match status" value="1"/>
</dbReference>
<proteinExistence type="predicted"/>
<dbReference type="InterPro" id="IPR014036">
    <property type="entry name" value="DeoR-like_C"/>
</dbReference>
<keyword evidence="3" id="KW-1185">Reference proteome</keyword>
<dbReference type="eggNOG" id="COG1349">
    <property type="taxonomic scope" value="Bacteria"/>
</dbReference>
<dbReference type="PANTHER" id="PTHR30363">
    <property type="entry name" value="HTH-TYPE TRANSCRIPTIONAL REGULATOR SRLR-RELATED"/>
    <property type="match status" value="1"/>
</dbReference>
<evidence type="ECO:0000259" key="1">
    <source>
        <dbReference type="Pfam" id="PF00455"/>
    </source>
</evidence>
<dbReference type="SMART" id="SM01134">
    <property type="entry name" value="DeoRC"/>
    <property type="match status" value="1"/>
</dbReference>
<evidence type="ECO:0000313" key="3">
    <source>
        <dbReference type="Proteomes" id="UP000051248"/>
    </source>
</evidence>
<dbReference type="STRING" id="1423775.FD03_GL002026"/>
<evidence type="ECO:0000313" key="2">
    <source>
        <dbReference type="EMBL" id="KRK80601.1"/>
    </source>
</evidence>
<dbReference type="InterPro" id="IPR050313">
    <property type="entry name" value="Carb_Metab_HTH_regulators"/>
</dbReference>
<gene>
    <name evidence="2" type="ORF">FD03_GL002026</name>
</gene>
<dbReference type="AlphaFoldDB" id="A0A0R1KI74"/>
<dbReference type="SUPFAM" id="SSF100950">
    <property type="entry name" value="NagB/RpiA/CoA transferase-like"/>
    <property type="match status" value="1"/>
</dbReference>
<dbReference type="EMBL" id="AZDZ01000003">
    <property type="protein sequence ID" value="KRK80601.1"/>
    <property type="molecule type" value="Genomic_DNA"/>
</dbReference>
<dbReference type="PANTHER" id="PTHR30363:SF56">
    <property type="entry name" value="TRANSCRIPTIONAL REGULATOR, DEOR FAMILY"/>
    <property type="match status" value="1"/>
</dbReference>